<protein>
    <submittedName>
        <fullName evidence="4">Transcriptional regulator, AraC family protein</fullName>
    </submittedName>
</protein>
<dbReference type="InterPro" id="IPR018060">
    <property type="entry name" value="HTH_AraC"/>
</dbReference>
<dbReference type="Proteomes" id="UP000005953">
    <property type="component" value="Unassembled WGS sequence"/>
</dbReference>
<dbReference type="HOGENOM" id="CLU_047522_3_5_6"/>
<keyword evidence="2" id="KW-0812">Transmembrane</keyword>
<evidence type="ECO:0000256" key="1">
    <source>
        <dbReference type="ARBA" id="ARBA00023125"/>
    </source>
</evidence>
<dbReference type="SMART" id="SM00342">
    <property type="entry name" value="HTH_ARAC"/>
    <property type="match status" value="1"/>
</dbReference>
<keyword evidence="1" id="KW-0238">DNA-binding</keyword>
<dbReference type="PANTHER" id="PTHR47894:SF1">
    <property type="entry name" value="HTH-TYPE TRANSCRIPTIONAL REGULATOR VQSM"/>
    <property type="match status" value="1"/>
</dbReference>
<dbReference type="Pfam" id="PF12625">
    <property type="entry name" value="Arabinose_bd"/>
    <property type="match status" value="1"/>
</dbReference>
<dbReference type="EMBL" id="AAOE01000006">
    <property type="protein sequence ID" value="EAR10109.1"/>
    <property type="molecule type" value="Genomic_DNA"/>
</dbReference>
<comment type="caution">
    <text evidence="4">The sequence shown here is derived from an EMBL/GenBank/DDBJ whole genome shotgun (WGS) entry which is preliminary data.</text>
</comment>
<dbReference type="Gene3D" id="1.10.10.60">
    <property type="entry name" value="Homeodomain-like"/>
    <property type="match status" value="1"/>
</dbReference>
<dbReference type="InterPro" id="IPR032687">
    <property type="entry name" value="AraC-type_N"/>
</dbReference>
<proteinExistence type="predicted"/>
<evidence type="ECO:0000256" key="2">
    <source>
        <dbReference type="SAM" id="Phobius"/>
    </source>
</evidence>
<evidence type="ECO:0000313" key="5">
    <source>
        <dbReference type="Proteomes" id="UP000005953"/>
    </source>
</evidence>
<evidence type="ECO:0000259" key="3">
    <source>
        <dbReference type="PROSITE" id="PS01124"/>
    </source>
</evidence>
<dbReference type="PANTHER" id="PTHR47894">
    <property type="entry name" value="HTH-TYPE TRANSCRIPTIONAL REGULATOR GADX"/>
    <property type="match status" value="1"/>
</dbReference>
<keyword evidence="2" id="KW-0472">Membrane</keyword>
<name>A4BD27_9GAMM</name>
<dbReference type="PROSITE" id="PS01124">
    <property type="entry name" value="HTH_ARAC_FAMILY_2"/>
    <property type="match status" value="1"/>
</dbReference>
<keyword evidence="5" id="KW-1185">Reference proteome</keyword>
<dbReference type="RefSeq" id="WP_008045835.1">
    <property type="nucleotide sequence ID" value="NZ_CH724152.1"/>
</dbReference>
<dbReference type="GO" id="GO:0000976">
    <property type="term" value="F:transcription cis-regulatory region binding"/>
    <property type="evidence" value="ECO:0007669"/>
    <property type="project" value="TreeGrafter"/>
</dbReference>
<accession>A4BD27</accession>
<evidence type="ECO:0000313" key="4">
    <source>
        <dbReference type="EMBL" id="EAR10109.1"/>
    </source>
</evidence>
<dbReference type="GO" id="GO:0005829">
    <property type="term" value="C:cytosol"/>
    <property type="evidence" value="ECO:0007669"/>
    <property type="project" value="TreeGrafter"/>
</dbReference>
<dbReference type="OrthoDB" id="5582699at2"/>
<gene>
    <name evidence="4" type="ORF">MED297_08471</name>
</gene>
<dbReference type="GO" id="GO:0003700">
    <property type="term" value="F:DNA-binding transcription factor activity"/>
    <property type="evidence" value="ECO:0007669"/>
    <property type="project" value="InterPro"/>
</dbReference>
<dbReference type="Pfam" id="PF12833">
    <property type="entry name" value="HTH_18"/>
    <property type="match status" value="1"/>
</dbReference>
<organism evidence="4 5">
    <name type="scientific">Reinekea blandensis MED297</name>
    <dbReference type="NCBI Taxonomy" id="314283"/>
    <lineage>
        <taxon>Bacteria</taxon>
        <taxon>Pseudomonadati</taxon>
        <taxon>Pseudomonadota</taxon>
        <taxon>Gammaproteobacteria</taxon>
        <taxon>Oceanospirillales</taxon>
        <taxon>Saccharospirillaceae</taxon>
        <taxon>Reinekea</taxon>
    </lineage>
</organism>
<dbReference type="AlphaFoldDB" id="A4BD27"/>
<dbReference type="STRING" id="314283.MED297_08471"/>
<feature type="transmembrane region" description="Helical" evidence="2">
    <location>
        <begin position="144"/>
        <end position="164"/>
    </location>
</feature>
<keyword evidence="2" id="KW-1133">Transmembrane helix</keyword>
<reference evidence="4 5" key="1">
    <citation type="submission" date="2006-02" db="EMBL/GenBank/DDBJ databases">
        <authorList>
            <person name="Pinhassi J."/>
            <person name="Pedros-Alio C."/>
            <person name="Ferriera S."/>
            <person name="Johnson J."/>
            <person name="Kravitz S."/>
            <person name="Halpern A."/>
            <person name="Remington K."/>
            <person name="Beeson K."/>
            <person name="Tran B."/>
            <person name="Rogers Y.-H."/>
            <person name="Friedman R."/>
            <person name="Venter J.C."/>
        </authorList>
    </citation>
    <scope>NUCLEOTIDE SEQUENCE [LARGE SCALE GENOMIC DNA]</scope>
    <source>
        <strain evidence="4 5">MED297</strain>
    </source>
</reference>
<sequence length="334" mass="38498">MGDRWIEQDDRILTFQQGAAFIIDDGRQRGRAADELLRGTPLFYRELIQGQKLSPADLYTVIANSHQLAQPDAPFSIGRQLLPGHDPVLSQLLSQAPTLGDSLHHFITHQHNWLPLTDIQMVETPARLRLYFHDRFNLFNHRNVALWLWLINYSVMALVSFYQWQLNQSLPWTLALPGKAPKHLLAFQQNLGFVPAFKAHCTSLAIPSAMLSCPLTQRSESLYQSALIHASERAVSPSSLIDRVRQELRVNLQQPPKLSEVAQQFQISPATLKRKLKKHRTSYQHLVDECRLYKAVELMEDRHYSSADVAAYFDIPDRSNFRRSWKRWFAQVPT</sequence>
<feature type="domain" description="HTH araC/xylS-type" evidence="3">
    <location>
        <begin position="242"/>
        <end position="334"/>
    </location>
</feature>